<dbReference type="RefSeq" id="YP_009031662.1">
    <property type="nucleotide sequence ID" value="NC_024139.1"/>
</dbReference>
<keyword evidence="2" id="KW-1185">Reference proteome</keyword>
<protein>
    <submittedName>
        <fullName evidence="1">Lysozyme</fullName>
    </submittedName>
</protein>
<dbReference type="InterPro" id="IPR009045">
    <property type="entry name" value="Zn_M74/Hedgehog-like"/>
</dbReference>
<sequence length="137" mass="15264">MSFKFGKNSEKQLATVKPELQKVARRALELSPYDFTIVQGIRTVAQSAQNIANGTSFLKDPSKSKHITGDALDFAPYINGKIDWNDLEAFWAVKKAFEQAGKELGIKLRFGADWNASGDYHDEIKRGTYDGGHVELV</sequence>
<dbReference type="Gene3D" id="3.30.1380.10">
    <property type="match status" value="1"/>
</dbReference>
<accession>A0A023MHL5</accession>
<organism evidence="1 2">
    <name type="scientific">Escherichia phage vB_EcoS_FFH_1</name>
    <dbReference type="NCBI Taxonomy" id="1446489"/>
    <lineage>
        <taxon>Viruses</taxon>
        <taxon>Duplodnaviria</taxon>
        <taxon>Heunggongvirae</taxon>
        <taxon>Uroviricota</taxon>
        <taxon>Caudoviricetes</taxon>
        <taxon>Demerecviridae</taxon>
        <taxon>Markadamsvirinae</taxon>
        <taxon>Tequintavirus</taxon>
        <taxon>Tequintavirus FFH1</taxon>
    </lineage>
</organism>
<dbReference type="SUPFAM" id="SSF55166">
    <property type="entry name" value="Hedgehog/DD-peptidase"/>
    <property type="match status" value="1"/>
</dbReference>
<reference evidence="1 2" key="1">
    <citation type="journal article" date="2014" name="Genome Announc.">
        <title>Complete Genome Sequences of Two Escherichia coli O157:H7 Phages Effective in Limiting Contamination of Food Products.</title>
        <authorList>
            <person name="Hong Y."/>
            <person name="Pan Y."/>
            <person name="Harman N.J."/>
            <person name="Ebner P.D."/>
        </authorList>
    </citation>
    <scope>NUCLEOTIDE SEQUENCE [LARGE SCALE GENOMIC DNA]</scope>
</reference>
<proteinExistence type="predicted"/>
<evidence type="ECO:0000313" key="2">
    <source>
        <dbReference type="Proteomes" id="UP000026908"/>
    </source>
</evidence>
<dbReference type="CDD" id="cd14845">
    <property type="entry name" value="L-Ala-D-Glu_peptidase_like"/>
    <property type="match status" value="1"/>
</dbReference>
<dbReference type="GeneID" id="19487008"/>
<dbReference type="EMBL" id="KJ190157">
    <property type="protein sequence ID" value="AHN83473.1"/>
    <property type="molecule type" value="Genomic_DNA"/>
</dbReference>
<dbReference type="FunFam" id="3.30.1380.10:FF:000004">
    <property type="entry name" value="Endolysin"/>
    <property type="match status" value="1"/>
</dbReference>
<dbReference type="KEGG" id="vg:19487008"/>
<dbReference type="OrthoDB" id="12686at10239"/>
<name>A0A023MHL5_9CAUD</name>
<dbReference type="SMR" id="A0A023MHL5"/>
<evidence type="ECO:0000313" key="1">
    <source>
        <dbReference type="EMBL" id="AHN83473.1"/>
    </source>
</evidence>
<dbReference type="Proteomes" id="UP000026908">
    <property type="component" value="Segment"/>
</dbReference>